<protein>
    <submittedName>
        <fullName evidence="1">Uncharacterized protein</fullName>
    </submittedName>
</protein>
<reference evidence="1" key="1">
    <citation type="submission" date="2014-11" db="EMBL/GenBank/DDBJ databases">
        <authorList>
            <person name="Amaro Gonzalez C."/>
        </authorList>
    </citation>
    <scope>NUCLEOTIDE SEQUENCE</scope>
</reference>
<proteinExistence type="predicted"/>
<sequence length="12" mass="1262">MNSSFSFTASSP</sequence>
<accession>A0A0E9U6F3</accession>
<dbReference type="EMBL" id="GBXM01048024">
    <property type="protein sequence ID" value="JAH60553.1"/>
    <property type="molecule type" value="Transcribed_RNA"/>
</dbReference>
<name>A0A0E9U6F3_ANGAN</name>
<organism evidence="1">
    <name type="scientific">Anguilla anguilla</name>
    <name type="common">European freshwater eel</name>
    <name type="synonym">Muraena anguilla</name>
    <dbReference type="NCBI Taxonomy" id="7936"/>
    <lineage>
        <taxon>Eukaryota</taxon>
        <taxon>Metazoa</taxon>
        <taxon>Chordata</taxon>
        <taxon>Craniata</taxon>
        <taxon>Vertebrata</taxon>
        <taxon>Euteleostomi</taxon>
        <taxon>Actinopterygii</taxon>
        <taxon>Neopterygii</taxon>
        <taxon>Teleostei</taxon>
        <taxon>Anguilliformes</taxon>
        <taxon>Anguillidae</taxon>
        <taxon>Anguilla</taxon>
    </lineage>
</organism>
<reference evidence="1" key="2">
    <citation type="journal article" date="2015" name="Fish Shellfish Immunol.">
        <title>Early steps in the European eel (Anguilla anguilla)-Vibrio vulnificus interaction in the gills: Role of the RtxA13 toxin.</title>
        <authorList>
            <person name="Callol A."/>
            <person name="Pajuelo D."/>
            <person name="Ebbesson L."/>
            <person name="Teles M."/>
            <person name="MacKenzie S."/>
            <person name="Amaro C."/>
        </authorList>
    </citation>
    <scope>NUCLEOTIDE SEQUENCE</scope>
</reference>
<evidence type="ECO:0000313" key="1">
    <source>
        <dbReference type="EMBL" id="JAH60553.1"/>
    </source>
</evidence>